<dbReference type="OrthoDB" id="10261556at2759"/>
<dbReference type="Pfam" id="PF00270">
    <property type="entry name" value="DEAD"/>
    <property type="match status" value="1"/>
</dbReference>
<dbReference type="PROSITE" id="PS51194">
    <property type="entry name" value="HELICASE_CTER"/>
    <property type="match status" value="1"/>
</dbReference>
<keyword evidence="9 11" id="KW-0539">Nucleus</keyword>
<dbReference type="GO" id="GO:0000724">
    <property type="term" value="P:double-strand break repair via homologous recombination"/>
    <property type="evidence" value="ECO:0007669"/>
    <property type="project" value="TreeGrafter"/>
</dbReference>
<keyword evidence="4 11" id="KW-0378">Hydrolase</keyword>
<keyword evidence="3 11" id="KW-0547">Nucleotide-binding</keyword>
<reference evidence="15" key="1">
    <citation type="submission" date="2021-06" db="EMBL/GenBank/DDBJ databases">
        <authorList>
            <person name="Kallberg Y."/>
            <person name="Tangrot J."/>
            <person name="Rosling A."/>
        </authorList>
    </citation>
    <scope>NUCLEOTIDE SEQUENCE</scope>
    <source>
        <strain evidence="15">BR232B</strain>
    </source>
</reference>
<dbReference type="GO" id="GO:0005694">
    <property type="term" value="C:chromosome"/>
    <property type="evidence" value="ECO:0007669"/>
    <property type="project" value="TreeGrafter"/>
</dbReference>
<dbReference type="Pfam" id="PF00271">
    <property type="entry name" value="Helicase_C"/>
    <property type="match status" value="1"/>
</dbReference>
<dbReference type="FunFam" id="3.40.50.300:FF:000296">
    <property type="entry name" value="ATP-dependent DNA helicase RecQ"/>
    <property type="match status" value="1"/>
</dbReference>
<dbReference type="GO" id="GO:0005634">
    <property type="term" value="C:nucleus"/>
    <property type="evidence" value="ECO:0007669"/>
    <property type="project" value="UniProtKB-SubCell"/>
</dbReference>
<feature type="coiled-coil region" evidence="12">
    <location>
        <begin position="5"/>
        <end position="32"/>
    </location>
</feature>
<dbReference type="SMART" id="SM00490">
    <property type="entry name" value="HELICc"/>
    <property type="match status" value="1"/>
</dbReference>
<name>A0A9N9GZJ7_9GLOM</name>
<comment type="similarity">
    <text evidence="2 11">Belongs to the helicase family. RecQ subfamily.</text>
</comment>
<evidence type="ECO:0000256" key="1">
    <source>
        <dbReference type="ARBA" id="ARBA00004123"/>
    </source>
</evidence>
<dbReference type="SUPFAM" id="SSF52540">
    <property type="entry name" value="P-loop containing nucleoside triphosphate hydrolases"/>
    <property type="match status" value="1"/>
</dbReference>
<dbReference type="GO" id="GO:0005737">
    <property type="term" value="C:cytoplasm"/>
    <property type="evidence" value="ECO:0007669"/>
    <property type="project" value="TreeGrafter"/>
</dbReference>
<dbReference type="GO" id="GO:0009378">
    <property type="term" value="F:four-way junction helicase activity"/>
    <property type="evidence" value="ECO:0007669"/>
    <property type="project" value="TreeGrafter"/>
</dbReference>
<evidence type="ECO:0000256" key="5">
    <source>
        <dbReference type="ARBA" id="ARBA00022806"/>
    </source>
</evidence>
<evidence type="ECO:0000313" key="16">
    <source>
        <dbReference type="Proteomes" id="UP000789739"/>
    </source>
</evidence>
<dbReference type="PROSITE" id="PS00690">
    <property type="entry name" value="DEAH_ATP_HELICASE"/>
    <property type="match status" value="1"/>
</dbReference>
<feature type="domain" description="Helicase C-terminal" evidence="14">
    <location>
        <begin position="302"/>
        <end position="468"/>
    </location>
</feature>
<dbReference type="GO" id="GO:0003677">
    <property type="term" value="F:DNA binding"/>
    <property type="evidence" value="ECO:0007669"/>
    <property type="project" value="UniProtKB-KW"/>
</dbReference>
<dbReference type="PANTHER" id="PTHR13710">
    <property type="entry name" value="DNA HELICASE RECQ FAMILY MEMBER"/>
    <property type="match status" value="1"/>
</dbReference>
<dbReference type="CDD" id="cd17920">
    <property type="entry name" value="DEXHc_RecQ"/>
    <property type="match status" value="1"/>
</dbReference>
<dbReference type="GO" id="GO:0031573">
    <property type="term" value="P:mitotic intra-S DNA damage checkpoint signaling"/>
    <property type="evidence" value="ECO:0007669"/>
    <property type="project" value="UniProtKB-ARBA"/>
</dbReference>
<dbReference type="GO" id="GO:0043138">
    <property type="term" value="F:3'-5' DNA helicase activity"/>
    <property type="evidence" value="ECO:0007669"/>
    <property type="project" value="UniProtKB-EC"/>
</dbReference>
<dbReference type="Gene3D" id="3.40.50.300">
    <property type="entry name" value="P-loop containing nucleotide triphosphate hydrolases"/>
    <property type="match status" value="2"/>
</dbReference>
<dbReference type="PANTHER" id="PTHR13710:SF153">
    <property type="entry name" value="RECQ-LIKE DNA HELICASE BLM"/>
    <property type="match status" value="1"/>
</dbReference>
<dbReference type="InterPro" id="IPR002464">
    <property type="entry name" value="DNA/RNA_helicase_DEAH_CS"/>
</dbReference>
<dbReference type="Proteomes" id="UP000789739">
    <property type="component" value="Unassembled WGS sequence"/>
</dbReference>
<feature type="domain" description="Helicase ATP-binding" evidence="13">
    <location>
        <begin position="116"/>
        <end position="295"/>
    </location>
</feature>
<organism evidence="15 16">
    <name type="scientific">Paraglomus brasilianum</name>
    <dbReference type="NCBI Taxonomy" id="144538"/>
    <lineage>
        <taxon>Eukaryota</taxon>
        <taxon>Fungi</taxon>
        <taxon>Fungi incertae sedis</taxon>
        <taxon>Mucoromycota</taxon>
        <taxon>Glomeromycotina</taxon>
        <taxon>Glomeromycetes</taxon>
        <taxon>Paraglomerales</taxon>
        <taxon>Paraglomeraceae</taxon>
        <taxon>Paraglomus</taxon>
    </lineage>
</organism>
<evidence type="ECO:0000259" key="14">
    <source>
        <dbReference type="PROSITE" id="PS51194"/>
    </source>
</evidence>
<dbReference type="InterPro" id="IPR001650">
    <property type="entry name" value="Helicase_C-like"/>
</dbReference>
<evidence type="ECO:0000259" key="13">
    <source>
        <dbReference type="PROSITE" id="PS51192"/>
    </source>
</evidence>
<dbReference type="InterPro" id="IPR032284">
    <property type="entry name" value="RecQ_Zn-bd"/>
</dbReference>
<sequence>LQPPLQQLEIDLLEAKQKKQQIADRILDLQETNADKSAVQALHYERSQMVFRIAKLNSKIESVQISSDILSLSSMSNSAVIDEAEKQFYPWSAEVNSILTNPFKLRSFREKQLAAINTTLSGRDAFVLMPTGGGKSLCYQLPALVTTGVTRGVTIVISPLLALIEDQVQHLVDLGITACVINSFQDAKSRYWVYDQLDSPDCQIKLLYLTPEMVGKGVKVMDKIQKLYERKFLARFVIDEAHCVSRWGREFRPDYSNLGVLKERFPDIPMMALTATANREVREDLVNTLLLKNPVTLARSFDRPNLLYEIREKKSKTISRDIVGFIRDEGVGKAGIIYCRTIEQCEELHEELSVQYGINSAFYHGKLSQQERQSIQKRWQSGEFDVICATIAFGMGIDKADVRYVLHHTLPQSLEGYYQETGRAGRDGKPSKCVLFYAKKDKSSLRYLINKSQEYPEDQRKRLLNDLEQIVSYCENKSVCRRVQVLKYFGENLPSDQCNNNCDNCRRKLSGEPVSPQRKSRSRNKSYRLNEVERRWQMEIMRAACSAKEI</sequence>
<dbReference type="GO" id="GO:0016787">
    <property type="term" value="F:hydrolase activity"/>
    <property type="evidence" value="ECO:0007669"/>
    <property type="project" value="UniProtKB-KW"/>
</dbReference>
<evidence type="ECO:0000256" key="10">
    <source>
        <dbReference type="ARBA" id="ARBA00034617"/>
    </source>
</evidence>
<dbReference type="EC" id="5.6.2.4" evidence="11"/>
<comment type="subcellular location">
    <subcellularLocation>
        <location evidence="1 11">Nucleus</location>
    </subcellularLocation>
</comment>
<dbReference type="FunFam" id="3.40.50.300:FF:000340">
    <property type="entry name" value="Bloom syndrome, RecQ helicase"/>
    <property type="match status" value="1"/>
</dbReference>
<proteinExistence type="inferred from homology"/>
<comment type="catalytic activity">
    <reaction evidence="11">
        <text>ATP + H2O = ADP + phosphate + H(+)</text>
        <dbReference type="Rhea" id="RHEA:13065"/>
        <dbReference type="ChEBI" id="CHEBI:15377"/>
        <dbReference type="ChEBI" id="CHEBI:15378"/>
        <dbReference type="ChEBI" id="CHEBI:30616"/>
        <dbReference type="ChEBI" id="CHEBI:43474"/>
        <dbReference type="ChEBI" id="CHEBI:456216"/>
    </reaction>
</comment>
<dbReference type="InterPro" id="IPR004589">
    <property type="entry name" value="DNA_helicase_ATP-dep_RecQ"/>
</dbReference>
<dbReference type="InterPro" id="IPR014001">
    <property type="entry name" value="Helicase_ATP-bd"/>
</dbReference>
<accession>A0A9N9GZJ7</accession>
<dbReference type="EMBL" id="CAJVPI010002338">
    <property type="protein sequence ID" value="CAG8641330.1"/>
    <property type="molecule type" value="Genomic_DNA"/>
</dbReference>
<dbReference type="GO" id="GO:0000729">
    <property type="term" value="P:DNA double-strand break processing"/>
    <property type="evidence" value="ECO:0007669"/>
    <property type="project" value="UniProtKB-ARBA"/>
</dbReference>
<feature type="non-terminal residue" evidence="15">
    <location>
        <position position="550"/>
    </location>
</feature>
<keyword evidence="12" id="KW-0175">Coiled coil</keyword>
<evidence type="ECO:0000256" key="9">
    <source>
        <dbReference type="ARBA" id="ARBA00023242"/>
    </source>
</evidence>
<dbReference type="AlphaFoldDB" id="A0A9N9GZJ7"/>
<evidence type="ECO:0000256" key="11">
    <source>
        <dbReference type="RuleBase" id="RU364117"/>
    </source>
</evidence>
<dbReference type="NCBIfam" id="TIGR00614">
    <property type="entry name" value="recQ_fam"/>
    <property type="match status" value="1"/>
</dbReference>
<comment type="catalytic activity">
    <reaction evidence="10 11">
        <text>Couples ATP hydrolysis with the unwinding of duplex DNA by translocating in the 3'-5' direction.</text>
        <dbReference type="EC" id="5.6.2.4"/>
    </reaction>
</comment>
<comment type="caution">
    <text evidence="15">The sequence shown here is derived from an EMBL/GenBank/DDBJ whole genome shotgun (WGS) entry which is preliminary data.</text>
</comment>
<dbReference type="GO" id="GO:0005524">
    <property type="term" value="F:ATP binding"/>
    <property type="evidence" value="ECO:0007669"/>
    <property type="project" value="UniProtKB-KW"/>
</dbReference>
<evidence type="ECO:0000256" key="4">
    <source>
        <dbReference type="ARBA" id="ARBA00022801"/>
    </source>
</evidence>
<dbReference type="InterPro" id="IPR027417">
    <property type="entry name" value="P-loop_NTPase"/>
</dbReference>
<dbReference type="CDD" id="cd18794">
    <property type="entry name" value="SF2_C_RecQ"/>
    <property type="match status" value="1"/>
</dbReference>
<dbReference type="PROSITE" id="PS51192">
    <property type="entry name" value="HELICASE_ATP_BIND_1"/>
    <property type="match status" value="1"/>
</dbReference>
<keyword evidence="5 11" id="KW-0347">Helicase</keyword>
<protein>
    <recommendedName>
        <fullName evidence="11">ATP-dependent DNA helicase</fullName>
        <ecNumber evidence="11">5.6.2.4</ecNumber>
    </recommendedName>
</protein>
<dbReference type="SMART" id="SM00487">
    <property type="entry name" value="DEXDc"/>
    <property type="match status" value="1"/>
</dbReference>
<evidence type="ECO:0000256" key="6">
    <source>
        <dbReference type="ARBA" id="ARBA00022840"/>
    </source>
</evidence>
<keyword evidence="7" id="KW-0238">DNA-binding</keyword>
<evidence type="ECO:0000256" key="8">
    <source>
        <dbReference type="ARBA" id="ARBA00023235"/>
    </source>
</evidence>
<keyword evidence="6 11" id="KW-0067">ATP-binding</keyword>
<evidence type="ECO:0000313" key="15">
    <source>
        <dbReference type="EMBL" id="CAG8641330.1"/>
    </source>
</evidence>
<keyword evidence="8" id="KW-0413">Isomerase</keyword>
<evidence type="ECO:0000256" key="7">
    <source>
        <dbReference type="ARBA" id="ARBA00023125"/>
    </source>
</evidence>
<gene>
    <name evidence="15" type="ORF">PBRASI_LOCUS9789</name>
</gene>
<dbReference type="InterPro" id="IPR011545">
    <property type="entry name" value="DEAD/DEAH_box_helicase_dom"/>
</dbReference>
<keyword evidence="16" id="KW-1185">Reference proteome</keyword>
<evidence type="ECO:0000256" key="2">
    <source>
        <dbReference type="ARBA" id="ARBA00005446"/>
    </source>
</evidence>
<evidence type="ECO:0000256" key="3">
    <source>
        <dbReference type="ARBA" id="ARBA00022741"/>
    </source>
</evidence>
<dbReference type="Pfam" id="PF16124">
    <property type="entry name" value="RecQ_Zn_bind"/>
    <property type="match status" value="1"/>
</dbReference>
<evidence type="ECO:0000256" key="12">
    <source>
        <dbReference type="SAM" id="Coils"/>
    </source>
</evidence>